<organism evidence="2 3">
    <name type="scientific">Eumeta variegata</name>
    <name type="common">Bagworm moth</name>
    <name type="synonym">Eumeta japonica</name>
    <dbReference type="NCBI Taxonomy" id="151549"/>
    <lineage>
        <taxon>Eukaryota</taxon>
        <taxon>Metazoa</taxon>
        <taxon>Ecdysozoa</taxon>
        <taxon>Arthropoda</taxon>
        <taxon>Hexapoda</taxon>
        <taxon>Insecta</taxon>
        <taxon>Pterygota</taxon>
        <taxon>Neoptera</taxon>
        <taxon>Endopterygota</taxon>
        <taxon>Lepidoptera</taxon>
        <taxon>Glossata</taxon>
        <taxon>Ditrysia</taxon>
        <taxon>Tineoidea</taxon>
        <taxon>Psychidae</taxon>
        <taxon>Oiketicinae</taxon>
        <taxon>Eumeta</taxon>
    </lineage>
</organism>
<reference evidence="2 3" key="1">
    <citation type="journal article" date="2019" name="Commun. Biol.">
        <title>The bagworm genome reveals a unique fibroin gene that provides high tensile strength.</title>
        <authorList>
            <person name="Kono N."/>
            <person name="Nakamura H."/>
            <person name="Ohtoshi R."/>
            <person name="Tomita M."/>
            <person name="Numata K."/>
            <person name="Arakawa K."/>
        </authorList>
    </citation>
    <scope>NUCLEOTIDE SEQUENCE [LARGE SCALE GENOMIC DNA]</scope>
</reference>
<evidence type="ECO:0000256" key="1">
    <source>
        <dbReference type="SAM" id="MobiDB-lite"/>
    </source>
</evidence>
<name>A0A4C1YIF4_EUMVA</name>
<evidence type="ECO:0000313" key="2">
    <source>
        <dbReference type="EMBL" id="GBP75878.1"/>
    </source>
</evidence>
<evidence type="ECO:0000313" key="3">
    <source>
        <dbReference type="Proteomes" id="UP000299102"/>
    </source>
</evidence>
<sequence>MKTVYFTFYSFVHAYIITTHTSSTTHHQSPAIEQSFFVIPLPPQPIKSISATPEPNYARARHDSEDNGTAKSPRRGPGSTAAAGRNES</sequence>
<feature type="region of interest" description="Disordered" evidence="1">
    <location>
        <begin position="43"/>
        <end position="88"/>
    </location>
</feature>
<dbReference type="EMBL" id="BGZK01001265">
    <property type="protein sequence ID" value="GBP75878.1"/>
    <property type="molecule type" value="Genomic_DNA"/>
</dbReference>
<accession>A0A4C1YIF4</accession>
<proteinExistence type="predicted"/>
<dbReference type="AlphaFoldDB" id="A0A4C1YIF4"/>
<dbReference type="Proteomes" id="UP000299102">
    <property type="component" value="Unassembled WGS sequence"/>
</dbReference>
<gene>
    <name evidence="2" type="ORF">EVAR_32025_1</name>
</gene>
<keyword evidence="3" id="KW-1185">Reference proteome</keyword>
<protein>
    <submittedName>
        <fullName evidence="2">Uncharacterized protein</fullName>
    </submittedName>
</protein>
<comment type="caution">
    <text evidence="2">The sequence shown here is derived from an EMBL/GenBank/DDBJ whole genome shotgun (WGS) entry which is preliminary data.</text>
</comment>